<dbReference type="SUPFAM" id="SSF53300">
    <property type="entry name" value="vWA-like"/>
    <property type="match status" value="1"/>
</dbReference>
<dbReference type="GO" id="GO:0034472">
    <property type="term" value="P:snRNA 3'-end processing"/>
    <property type="evidence" value="ECO:0007669"/>
    <property type="project" value="TreeGrafter"/>
</dbReference>
<feature type="domain" description="VWFA" evidence="2">
    <location>
        <begin position="4"/>
        <end position="60"/>
    </location>
</feature>
<dbReference type="Ensembl" id="ENSCCNT00000033112.1">
    <property type="protein sequence ID" value="ENSCCNP00000026086.1"/>
    <property type="gene ID" value="ENSCCNG00000025363.1"/>
</dbReference>
<reference evidence="3" key="1">
    <citation type="submission" date="2023-09" db="UniProtKB">
        <authorList>
            <consortium name="Ensembl"/>
        </authorList>
    </citation>
    <scope>IDENTIFICATION</scope>
</reference>
<evidence type="ECO:0000259" key="2">
    <source>
        <dbReference type="Pfam" id="PF13519"/>
    </source>
</evidence>
<feature type="region of interest" description="Disordered" evidence="1">
    <location>
        <begin position="85"/>
        <end position="166"/>
    </location>
</feature>
<protein>
    <recommendedName>
        <fullName evidence="2">VWFA domain-containing protein</fullName>
    </recommendedName>
</protein>
<accession>A0A8C0XGM2</accession>
<dbReference type="InterPro" id="IPR036465">
    <property type="entry name" value="vWFA_dom_sf"/>
</dbReference>
<name>A0A8C0XGM2_CASCN</name>
<feature type="compositionally biased region" description="Pro residues" evidence="1">
    <location>
        <begin position="129"/>
        <end position="140"/>
    </location>
</feature>
<organism evidence="3">
    <name type="scientific">Castor canadensis</name>
    <name type="common">American beaver</name>
    <dbReference type="NCBI Taxonomy" id="51338"/>
    <lineage>
        <taxon>Eukaryota</taxon>
        <taxon>Metazoa</taxon>
        <taxon>Chordata</taxon>
        <taxon>Craniata</taxon>
        <taxon>Vertebrata</taxon>
        <taxon>Euteleostomi</taxon>
        <taxon>Mammalia</taxon>
        <taxon>Eutheria</taxon>
        <taxon>Euarchontoglires</taxon>
        <taxon>Glires</taxon>
        <taxon>Rodentia</taxon>
        <taxon>Castorimorpha</taxon>
        <taxon>Castoridae</taxon>
        <taxon>Castor</taxon>
    </lineage>
</organism>
<sequence length="166" mass="17692">MPILLFLIDTSASMNQRSHLGTTYLDTAKGAVETFMKLRARDPASRGDRYMLVTFEEPPYAIKVTALALPLPFLPSLFLPRSPSPPPHSPFIMLPSPTRRSRGRPGLFPCGLAPPPPLGSVLARRGVAGPPPSPPRPGPARPCGGGGGGAAINMADISPPRRERQQ</sequence>
<dbReference type="AlphaFoldDB" id="A0A8C0XGM2"/>
<evidence type="ECO:0000313" key="3">
    <source>
        <dbReference type="Ensembl" id="ENSCCNP00000026086.1"/>
    </source>
</evidence>
<evidence type="ECO:0000256" key="1">
    <source>
        <dbReference type="SAM" id="MobiDB-lite"/>
    </source>
</evidence>
<dbReference type="PANTHER" id="PTHR12957">
    <property type="entry name" value="DEAD/H BOX POLYPEPTIDE 26/DICE1-RELATED"/>
    <property type="match status" value="1"/>
</dbReference>
<dbReference type="GO" id="GO:0032039">
    <property type="term" value="C:integrator complex"/>
    <property type="evidence" value="ECO:0007669"/>
    <property type="project" value="TreeGrafter"/>
</dbReference>
<gene>
    <name evidence="3" type="primary">LOC109688185</name>
</gene>
<dbReference type="InterPro" id="IPR002035">
    <property type="entry name" value="VWF_A"/>
</dbReference>
<dbReference type="Gene3D" id="3.40.50.410">
    <property type="entry name" value="von Willebrand factor, type A domain"/>
    <property type="match status" value="1"/>
</dbReference>
<dbReference type="InterPro" id="IPR051113">
    <property type="entry name" value="Integrator_subunit6"/>
</dbReference>
<dbReference type="CDD" id="cd00198">
    <property type="entry name" value="vWFA"/>
    <property type="match status" value="1"/>
</dbReference>
<dbReference type="PANTHER" id="PTHR12957:SF23">
    <property type="entry name" value="INTEGRATOR COMPLEX SUBUNIT 6"/>
    <property type="match status" value="1"/>
</dbReference>
<dbReference type="Pfam" id="PF13519">
    <property type="entry name" value="VWA_2"/>
    <property type="match status" value="1"/>
</dbReference>
<proteinExistence type="predicted"/>